<feature type="compositionally biased region" description="Basic and acidic residues" evidence="1">
    <location>
        <begin position="128"/>
        <end position="145"/>
    </location>
</feature>
<keyword evidence="3" id="KW-1185">Reference proteome</keyword>
<dbReference type="EMBL" id="FNIE01000027">
    <property type="protein sequence ID" value="SDP39924.1"/>
    <property type="molecule type" value="Genomic_DNA"/>
</dbReference>
<protein>
    <recommendedName>
        <fullName evidence="4">Tetratricopeptide repeat protein</fullName>
    </recommendedName>
</protein>
<evidence type="ECO:0000313" key="3">
    <source>
        <dbReference type="Proteomes" id="UP000199341"/>
    </source>
</evidence>
<gene>
    <name evidence="2" type="ORF">SAMN05216259_12739</name>
</gene>
<dbReference type="AlphaFoldDB" id="A0A1H0SDX4"/>
<proteinExistence type="predicted"/>
<evidence type="ECO:0000313" key="2">
    <source>
        <dbReference type="EMBL" id="SDP39924.1"/>
    </source>
</evidence>
<feature type="region of interest" description="Disordered" evidence="1">
    <location>
        <begin position="126"/>
        <end position="145"/>
    </location>
</feature>
<dbReference type="STRING" id="310781.SAMN05216259_12739"/>
<accession>A0A1H0SDX4</accession>
<evidence type="ECO:0000256" key="1">
    <source>
        <dbReference type="SAM" id="MobiDB-lite"/>
    </source>
</evidence>
<evidence type="ECO:0008006" key="4">
    <source>
        <dbReference type="Google" id="ProtNLM"/>
    </source>
</evidence>
<organism evidence="2 3">
    <name type="scientific">Actinacidiphila guanduensis</name>
    <dbReference type="NCBI Taxonomy" id="310781"/>
    <lineage>
        <taxon>Bacteria</taxon>
        <taxon>Bacillati</taxon>
        <taxon>Actinomycetota</taxon>
        <taxon>Actinomycetes</taxon>
        <taxon>Kitasatosporales</taxon>
        <taxon>Streptomycetaceae</taxon>
        <taxon>Actinacidiphila</taxon>
    </lineage>
</organism>
<name>A0A1H0SDX4_9ACTN</name>
<dbReference type="Proteomes" id="UP000199341">
    <property type="component" value="Unassembled WGS sequence"/>
</dbReference>
<reference evidence="2 3" key="1">
    <citation type="submission" date="2016-10" db="EMBL/GenBank/DDBJ databases">
        <authorList>
            <person name="de Groot N.N."/>
        </authorList>
    </citation>
    <scope>NUCLEOTIDE SEQUENCE [LARGE SCALE GENOMIC DNA]</scope>
    <source>
        <strain evidence="2 3">CGMCC 4.2022</strain>
    </source>
</reference>
<sequence length="145" mass="16344">MRRVEREHDASHPYALRARELYAHALMEHGDPAAAAEEYMAVAQVWGDEEYWENLCRACDCWGRVVDLALAEEMARPLLRLLRAGGGAEGDKLRRFVRARLHALSAGKRAEREVAGRFDRIGAAVPEARPRVSGPDDRPLESRLK</sequence>